<feature type="region of interest" description="Disordered" evidence="1">
    <location>
        <begin position="195"/>
        <end position="223"/>
    </location>
</feature>
<sequence length="223" mass="23623">MLRRTPPSTSRPATAGEAPANEGNASHQLPRSENTTRSSNSLLTGLKDLKAGIKKFFQPSEEIQKGRALRAAVRQRDAESVTRLLANGANPNLLSRAHGNGALHLAATSGDPALLSIVANHPRTNVLRPNLRNQTAATLVNASGNQEMIEALIGSSSYLAFDPSPEYEEGEGRTENGIPLYIADRSADPGIEQLIEEAPASSTLPQETATHTPSVTKASSSRS</sequence>
<dbReference type="EMBL" id="AP018150">
    <property type="protein sequence ID" value="BBE08430.1"/>
    <property type="molecule type" value="Genomic_DNA"/>
</dbReference>
<dbReference type="RefSeq" id="WP_045363433.1">
    <property type="nucleotide sequence ID" value="NZ_AP018150.1"/>
</dbReference>
<evidence type="ECO:0000313" key="2">
    <source>
        <dbReference type="EMBL" id="BBE08430.1"/>
    </source>
</evidence>
<dbReference type="Gene3D" id="1.25.40.20">
    <property type="entry name" value="Ankyrin repeat-containing domain"/>
    <property type="match status" value="1"/>
</dbReference>
<dbReference type="Proteomes" id="UP000282597">
    <property type="component" value="Chromosome"/>
</dbReference>
<evidence type="ECO:0000313" key="3">
    <source>
        <dbReference type="Proteomes" id="UP000282597"/>
    </source>
</evidence>
<feature type="compositionally biased region" description="Polar residues" evidence="1">
    <location>
        <begin position="200"/>
        <end position="223"/>
    </location>
</feature>
<feature type="compositionally biased region" description="Polar residues" evidence="1">
    <location>
        <begin position="1"/>
        <end position="12"/>
    </location>
</feature>
<dbReference type="InterPro" id="IPR002110">
    <property type="entry name" value="Ankyrin_rpt"/>
</dbReference>
<gene>
    <name evidence="2" type="ORF">MCB1EB_0269</name>
</gene>
<proteinExistence type="predicted"/>
<accession>A0A2Z6EST3</accession>
<evidence type="ECO:0000256" key="1">
    <source>
        <dbReference type="SAM" id="MobiDB-lite"/>
    </source>
</evidence>
<feature type="region of interest" description="Disordered" evidence="1">
    <location>
        <begin position="1"/>
        <end position="40"/>
    </location>
</feature>
<protein>
    <submittedName>
        <fullName evidence="2">Uncharacterized protein</fullName>
    </submittedName>
</protein>
<dbReference type="AlphaFoldDB" id="A0A2Z6EST3"/>
<dbReference type="SUPFAM" id="SSF48403">
    <property type="entry name" value="Ankyrin repeat"/>
    <property type="match status" value="1"/>
</dbReference>
<dbReference type="InterPro" id="IPR036770">
    <property type="entry name" value="Ankyrin_rpt-contain_sf"/>
</dbReference>
<organism evidence="2 3">
    <name type="scientific">Mycoavidus cysteinexigens</name>
    <dbReference type="NCBI Taxonomy" id="1553431"/>
    <lineage>
        <taxon>Bacteria</taxon>
        <taxon>Pseudomonadati</taxon>
        <taxon>Pseudomonadota</taxon>
        <taxon>Betaproteobacteria</taxon>
        <taxon>Burkholderiales</taxon>
        <taxon>Burkholderiaceae</taxon>
        <taxon>Mycoavidus</taxon>
    </lineage>
</organism>
<dbReference type="KEGG" id="mcys:MCB1EB_0269"/>
<reference evidence="2 3" key="1">
    <citation type="journal article" date="2018" name="Microbes Environ.">
        <title>Comparative Genomic Insights into Endofungal Lifestyles of Two Bacterial Endosymbionts, Mycoavidus cysteinexigens and Burkholderia rhizoxinica.</title>
        <authorList>
            <person name="Sharmin D."/>
            <person name="Guo Y."/>
            <person name="Nishizawa T."/>
            <person name="Ohshima S."/>
            <person name="Sato Y."/>
            <person name="Takashima Y."/>
            <person name="Narisawa K."/>
            <person name="Ohta H."/>
        </authorList>
    </citation>
    <scope>NUCLEOTIDE SEQUENCE [LARGE SCALE GENOMIC DNA]</scope>
    <source>
        <strain evidence="2 3">B1-EB</strain>
    </source>
</reference>
<feature type="compositionally biased region" description="Polar residues" evidence="1">
    <location>
        <begin position="23"/>
        <end position="40"/>
    </location>
</feature>
<dbReference type="Pfam" id="PF12796">
    <property type="entry name" value="Ank_2"/>
    <property type="match status" value="1"/>
</dbReference>
<name>A0A2Z6EST3_9BURK</name>
<keyword evidence="3" id="KW-1185">Reference proteome</keyword>